<reference evidence="1 2" key="1">
    <citation type="submission" date="2019-08" db="EMBL/GenBank/DDBJ databases">
        <authorList>
            <person name="Duncan S."/>
            <person name="Walker A."/>
        </authorList>
    </citation>
    <scope>NUCLEOTIDE SEQUENCE [LARGE SCALE GENOMIC DNA]</scope>
    <source>
        <strain evidence="1 2">L2-21</strain>
    </source>
</reference>
<evidence type="ECO:0000313" key="2">
    <source>
        <dbReference type="Proteomes" id="UP000324325"/>
    </source>
</evidence>
<reference evidence="1 2" key="2">
    <citation type="submission" date="2019-09" db="EMBL/GenBank/DDBJ databases">
        <title>Strain-level analysis of Eubacterium rectale using genomes from metagenomes.</title>
        <authorList>
            <person name="Karcher N."/>
            <person name="Segata N."/>
        </authorList>
    </citation>
    <scope>NUCLEOTIDE SEQUENCE [LARGE SCALE GENOMIC DNA]</scope>
    <source>
        <strain evidence="1 2">L2-21</strain>
    </source>
</reference>
<accession>A0A5S4VLK9</accession>
<dbReference type="RefSeq" id="WP_148884696.1">
    <property type="nucleotide sequence ID" value="NZ_VSTG01000001.1"/>
</dbReference>
<proteinExistence type="predicted"/>
<dbReference type="EMBL" id="VSTG01000001">
    <property type="protein sequence ID" value="TYL60108.1"/>
    <property type="molecule type" value="Genomic_DNA"/>
</dbReference>
<sequence length="250" mass="29086">MGEILIDITPEQWEALKKSETITIETKNPIPVESGSEVICYILNTGIVGKFEVKDAEYLITHAKLNKINPKPETLIEFDYSFPIETAEPLRKSCNIAEEGWCEIKKYTRNKVAYSMDGENYSEMYDTAAEALEDARNEIEYMIESRKKGYKVVLPERVFVGECELYRPSLLSCGYDVIEAVRVDAYDEGGEYAENYLDDVTKEQREELEEQLDVVFNAWLEKHDLYPNFYTIPAYETYKYIDGKFEREEE</sequence>
<evidence type="ECO:0000313" key="1">
    <source>
        <dbReference type="EMBL" id="TYL60108.1"/>
    </source>
</evidence>
<dbReference type="Proteomes" id="UP000324325">
    <property type="component" value="Unassembled WGS sequence"/>
</dbReference>
<protein>
    <submittedName>
        <fullName evidence="1">Uncharacterized protein</fullName>
    </submittedName>
</protein>
<gene>
    <name evidence="1" type="ORF">FYL37_00450</name>
</gene>
<organism evidence="1 2">
    <name type="scientific">Agathobacter rectalis</name>
    <dbReference type="NCBI Taxonomy" id="39491"/>
    <lineage>
        <taxon>Bacteria</taxon>
        <taxon>Bacillati</taxon>
        <taxon>Bacillota</taxon>
        <taxon>Clostridia</taxon>
        <taxon>Lachnospirales</taxon>
        <taxon>Lachnospiraceae</taxon>
        <taxon>Agathobacter</taxon>
    </lineage>
</organism>
<comment type="caution">
    <text evidence="1">The sequence shown here is derived from an EMBL/GenBank/DDBJ whole genome shotgun (WGS) entry which is preliminary data.</text>
</comment>
<name>A0A5S4VLK9_9FIRM</name>
<dbReference type="AlphaFoldDB" id="A0A5S4VLK9"/>